<dbReference type="EMBL" id="VSSQ01080933">
    <property type="protein sequence ID" value="MPN29987.1"/>
    <property type="molecule type" value="Genomic_DNA"/>
</dbReference>
<organism evidence="1">
    <name type="scientific">bioreactor metagenome</name>
    <dbReference type="NCBI Taxonomy" id="1076179"/>
    <lineage>
        <taxon>unclassified sequences</taxon>
        <taxon>metagenomes</taxon>
        <taxon>ecological metagenomes</taxon>
    </lineage>
</organism>
<name>A0A645GSV2_9ZZZZ</name>
<comment type="caution">
    <text evidence="1">The sequence shown here is derived from an EMBL/GenBank/DDBJ whole genome shotgun (WGS) entry which is preliminary data.</text>
</comment>
<gene>
    <name evidence="1" type="ORF">SDC9_177444</name>
</gene>
<sequence length="98" mass="10736">MADTGIARQLADGAPVACADDENVSDAGIDRHRHMSDHIMVNKFVLLGHHQKAVEYQNTAEFVGIEYVDALELALTACKLFIDFDGKPDIVGMLLRVP</sequence>
<evidence type="ECO:0000313" key="1">
    <source>
        <dbReference type="EMBL" id="MPN29987.1"/>
    </source>
</evidence>
<proteinExistence type="predicted"/>
<accession>A0A645GSV2</accession>
<reference evidence="1" key="1">
    <citation type="submission" date="2019-08" db="EMBL/GenBank/DDBJ databases">
        <authorList>
            <person name="Kucharzyk K."/>
            <person name="Murdoch R.W."/>
            <person name="Higgins S."/>
            <person name="Loffler F."/>
        </authorList>
    </citation>
    <scope>NUCLEOTIDE SEQUENCE</scope>
</reference>
<protein>
    <submittedName>
        <fullName evidence="1">Uncharacterized protein</fullName>
    </submittedName>
</protein>
<dbReference type="AlphaFoldDB" id="A0A645GSV2"/>